<accession>A0A167G2W8</accession>
<evidence type="ECO:0000313" key="10">
    <source>
        <dbReference type="Proteomes" id="UP000076830"/>
    </source>
</evidence>
<keyword evidence="5 7" id="KW-0472">Membrane</keyword>
<dbReference type="PATRIC" id="fig|1300342.3.peg.56"/>
<dbReference type="GO" id="GO:0016740">
    <property type="term" value="F:transferase activity"/>
    <property type="evidence" value="ECO:0007669"/>
    <property type="project" value="UniProtKB-KW"/>
</dbReference>
<dbReference type="InterPro" id="IPR050448">
    <property type="entry name" value="OpgB/LTA_synthase_biosynth"/>
</dbReference>
<organism evidence="9 10">
    <name type="scientific">Dokdonella koreensis DS-123</name>
    <dbReference type="NCBI Taxonomy" id="1300342"/>
    <lineage>
        <taxon>Bacteria</taxon>
        <taxon>Pseudomonadati</taxon>
        <taxon>Pseudomonadota</taxon>
        <taxon>Gammaproteobacteria</taxon>
        <taxon>Lysobacterales</taxon>
        <taxon>Rhodanobacteraceae</taxon>
        <taxon>Dokdonella</taxon>
    </lineage>
</organism>
<dbReference type="CDD" id="cd16015">
    <property type="entry name" value="LTA_synthase"/>
    <property type="match status" value="1"/>
</dbReference>
<evidence type="ECO:0000259" key="8">
    <source>
        <dbReference type="Pfam" id="PF00884"/>
    </source>
</evidence>
<dbReference type="AlphaFoldDB" id="A0A167G2W8"/>
<dbReference type="GO" id="GO:0005886">
    <property type="term" value="C:plasma membrane"/>
    <property type="evidence" value="ECO:0007669"/>
    <property type="project" value="UniProtKB-SubCell"/>
</dbReference>
<dbReference type="InterPro" id="IPR000917">
    <property type="entry name" value="Sulfatase_N"/>
</dbReference>
<feature type="region of interest" description="Disordered" evidence="6">
    <location>
        <begin position="560"/>
        <end position="587"/>
    </location>
</feature>
<dbReference type="EMBL" id="CP015249">
    <property type="protein sequence ID" value="ANB16097.1"/>
    <property type="molecule type" value="Genomic_DNA"/>
</dbReference>
<evidence type="ECO:0000256" key="5">
    <source>
        <dbReference type="ARBA" id="ARBA00023136"/>
    </source>
</evidence>
<evidence type="ECO:0000256" key="3">
    <source>
        <dbReference type="ARBA" id="ARBA00022692"/>
    </source>
</evidence>
<evidence type="ECO:0000256" key="2">
    <source>
        <dbReference type="ARBA" id="ARBA00022475"/>
    </source>
</evidence>
<evidence type="ECO:0000256" key="4">
    <source>
        <dbReference type="ARBA" id="ARBA00022989"/>
    </source>
</evidence>
<protein>
    <submittedName>
        <fullName evidence="9">Phosphoglycerol transferase</fullName>
    </submittedName>
</protein>
<dbReference type="InterPro" id="IPR017850">
    <property type="entry name" value="Alkaline_phosphatase_core_sf"/>
</dbReference>
<name>A0A167G2W8_9GAMM</name>
<reference evidence="9 10" key="1">
    <citation type="submission" date="2016-04" db="EMBL/GenBank/DDBJ databases">
        <title>Complete genome sequence of Dokdonella koreensis DS-123T.</title>
        <authorList>
            <person name="Kim J.F."/>
            <person name="Lee H."/>
            <person name="Kwak M.-J."/>
        </authorList>
    </citation>
    <scope>NUCLEOTIDE SEQUENCE [LARGE SCALE GENOMIC DNA]</scope>
    <source>
        <strain evidence="9 10">DS-123</strain>
    </source>
</reference>
<evidence type="ECO:0000256" key="7">
    <source>
        <dbReference type="SAM" id="Phobius"/>
    </source>
</evidence>
<dbReference type="Proteomes" id="UP000076830">
    <property type="component" value="Chromosome"/>
</dbReference>
<evidence type="ECO:0000313" key="9">
    <source>
        <dbReference type="EMBL" id="ANB16097.1"/>
    </source>
</evidence>
<feature type="transmembrane region" description="Helical" evidence="7">
    <location>
        <begin position="34"/>
        <end position="53"/>
    </location>
</feature>
<dbReference type="PANTHER" id="PTHR47371:SF3">
    <property type="entry name" value="PHOSPHOGLYCEROL TRANSFERASE I"/>
    <property type="match status" value="1"/>
</dbReference>
<keyword evidence="2" id="KW-1003">Cell membrane</keyword>
<sequence length="587" mass="63562">MGGIAGSLLALALLSLIVVALDPAFQDADTGTEWLLPVLNALPVLAACLLVLALTRRPLLSLWLGAVVLALLYGINALKLEHLETPLLPADFMMLTTPRASAGLLRHYLPASVDAWAPWLGVMLVTAGLARWERPWRGSGGRRRSLPLLAAGLVVVTLVTGVQPWRLLYAQEKVAFVPWSPRETVSNIGLVAGLLRFRWQYSEPVPTPDRAAAAALLAQMPAGTAPRPPPAALPDIVIVQSESFFDPGRLQGLQQREHLPHYRRLAREAIHGDLWVPAFGGGTIRTEFEVLTGLAMRHFPQNEYPYFQLVGNGLPGLVSVLAAQGYRSLALHPNDPAFWNRAAALKNLGIERFESEADFAGAPRDGFFVSDQALAERIVERLPDSGPPQLIVAISMELHGPYDASKPLAEPRRRDAIEVPARLRPASAGRLRTFLYHLGNADRALGWLADALRQRERRTLLLFYGDHLPGLPITFETLGFVDGHPPHQQPVPWLLLDSAAPQAAREDSASFMLPGRLLALLGIDDPWFALTEKLRQETVFGPAFVPAGDAGLAALSQLRQRGEQPPAVEAAAEEAAAAPAAAAAAQP</sequence>
<comment type="subcellular location">
    <subcellularLocation>
        <location evidence="1">Cell membrane</location>
        <topology evidence="1">Multi-pass membrane protein</topology>
    </subcellularLocation>
</comment>
<feature type="domain" description="Sulfatase N-terminal" evidence="8">
    <location>
        <begin position="234"/>
        <end position="503"/>
    </location>
</feature>
<proteinExistence type="predicted"/>
<dbReference type="STRING" id="1300342.I596_57"/>
<feature type="transmembrane region" description="Helical" evidence="7">
    <location>
        <begin position="60"/>
        <end position="78"/>
    </location>
</feature>
<keyword evidence="3 7" id="KW-0812">Transmembrane</keyword>
<keyword evidence="10" id="KW-1185">Reference proteome</keyword>
<gene>
    <name evidence="9" type="ORF">I596_57</name>
</gene>
<dbReference type="Gene3D" id="3.40.720.10">
    <property type="entry name" value="Alkaline Phosphatase, subunit A"/>
    <property type="match status" value="1"/>
</dbReference>
<feature type="transmembrane region" description="Helical" evidence="7">
    <location>
        <begin position="145"/>
        <end position="165"/>
    </location>
</feature>
<feature type="compositionally biased region" description="Low complexity" evidence="6">
    <location>
        <begin position="563"/>
        <end position="587"/>
    </location>
</feature>
<feature type="transmembrane region" description="Helical" evidence="7">
    <location>
        <begin position="116"/>
        <end position="133"/>
    </location>
</feature>
<dbReference type="SUPFAM" id="SSF53649">
    <property type="entry name" value="Alkaline phosphatase-like"/>
    <property type="match status" value="1"/>
</dbReference>
<dbReference type="PANTHER" id="PTHR47371">
    <property type="entry name" value="LIPOTEICHOIC ACID SYNTHASE"/>
    <property type="match status" value="1"/>
</dbReference>
<keyword evidence="4 7" id="KW-1133">Transmembrane helix</keyword>
<keyword evidence="9" id="KW-0808">Transferase</keyword>
<evidence type="ECO:0000256" key="1">
    <source>
        <dbReference type="ARBA" id="ARBA00004651"/>
    </source>
</evidence>
<evidence type="ECO:0000256" key="6">
    <source>
        <dbReference type="SAM" id="MobiDB-lite"/>
    </source>
</evidence>
<dbReference type="KEGG" id="dko:I596_57"/>
<dbReference type="Pfam" id="PF00884">
    <property type="entry name" value="Sulfatase"/>
    <property type="match status" value="1"/>
</dbReference>